<name>A0A9P8ZV89_9PEZI</name>
<organism evidence="4 5">
    <name type="scientific">Truncatella angustata</name>
    <dbReference type="NCBI Taxonomy" id="152316"/>
    <lineage>
        <taxon>Eukaryota</taxon>
        <taxon>Fungi</taxon>
        <taxon>Dikarya</taxon>
        <taxon>Ascomycota</taxon>
        <taxon>Pezizomycotina</taxon>
        <taxon>Sordariomycetes</taxon>
        <taxon>Xylariomycetidae</taxon>
        <taxon>Amphisphaeriales</taxon>
        <taxon>Sporocadaceae</taxon>
        <taxon>Truncatella</taxon>
    </lineage>
</organism>
<dbReference type="InterPro" id="IPR050268">
    <property type="entry name" value="NADH-dep_flavin_reductase"/>
</dbReference>
<dbReference type="InterPro" id="IPR002563">
    <property type="entry name" value="Flavin_Rdtase-like_dom"/>
</dbReference>
<dbReference type="OrthoDB" id="2015405at2759"/>
<dbReference type="Proteomes" id="UP000758603">
    <property type="component" value="Unassembled WGS sequence"/>
</dbReference>
<feature type="region of interest" description="Disordered" evidence="2">
    <location>
        <begin position="39"/>
        <end position="79"/>
    </location>
</feature>
<dbReference type="Pfam" id="PF01613">
    <property type="entry name" value="Flavin_Reduct"/>
    <property type="match status" value="1"/>
</dbReference>
<evidence type="ECO:0000313" key="4">
    <source>
        <dbReference type="EMBL" id="KAH6652379.1"/>
    </source>
</evidence>
<keyword evidence="1" id="KW-0560">Oxidoreductase</keyword>
<feature type="compositionally biased region" description="Low complexity" evidence="2">
    <location>
        <begin position="62"/>
        <end position="79"/>
    </location>
</feature>
<feature type="compositionally biased region" description="Polar residues" evidence="2">
    <location>
        <begin position="183"/>
        <end position="203"/>
    </location>
</feature>
<comment type="caution">
    <text evidence="4">The sequence shown here is derived from an EMBL/GenBank/DDBJ whole genome shotgun (WGS) entry which is preliminary data.</text>
</comment>
<dbReference type="AlphaFoldDB" id="A0A9P8ZV89"/>
<protein>
    <submittedName>
        <fullName evidence="4">Flavin reductase like domain-containing protein</fullName>
    </submittedName>
</protein>
<dbReference type="SMART" id="SM00903">
    <property type="entry name" value="Flavin_Reduct"/>
    <property type="match status" value="1"/>
</dbReference>
<feature type="domain" description="Flavin reductase like" evidence="3">
    <location>
        <begin position="135"/>
        <end position="409"/>
    </location>
</feature>
<dbReference type="EMBL" id="JAGPXC010000006">
    <property type="protein sequence ID" value="KAH6652379.1"/>
    <property type="molecule type" value="Genomic_DNA"/>
</dbReference>
<feature type="region of interest" description="Disordered" evidence="2">
    <location>
        <begin position="90"/>
        <end position="109"/>
    </location>
</feature>
<evidence type="ECO:0000256" key="1">
    <source>
        <dbReference type="ARBA" id="ARBA00023002"/>
    </source>
</evidence>
<dbReference type="GO" id="GO:0010181">
    <property type="term" value="F:FMN binding"/>
    <property type="evidence" value="ECO:0007669"/>
    <property type="project" value="InterPro"/>
</dbReference>
<dbReference type="RefSeq" id="XP_045956657.1">
    <property type="nucleotide sequence ID" value="XM_046100443.1"/>
</dbReference>
<dbReference type="SUPFAM" id="SSF50475">
    <property type="entry name" value="FMN-binding split barrel"/>
    <property type="match status" value="1"/>
</dbReference>
<evidence type="ECO:0000256" key="2">
    <source>
        <dbReference type="SAM" id="MobiDB-lite"/>
    </source>
</evidence>
<evidence type="ECO:0000259" key="3">
    <source>
        <dbReference type="SMART" id="SM00903"/>
    </source>
</evidence>
<dbReference type="GO" id="GO:0042602">
    <property type="term" value="F:riboflavin reductase (NADPH) activity"/>
    <property type="evidence" value="ECO:0007669"/>
    <property type="project" value="TreeGrafter"/>
</dbReference>
<dbReference type="PANTHER" id="PTHR30466:SF1">
    <property type="entry name" value="FMN REDUCTASE (NADH) RUTF"/>
    <property type="match status" value="1"/>
</dbReference>
<dbReference type="InterPro" id="IPR012349">
    <property type="entry name" value="Split_barrel_FMN-bd"/>
</dbReference>
<dbReference type="GeneID" id="70129335"/>
<feature type="region of interest" description="Disordered" evidence="2">
    <location>
        <begin position="175"/>
        <end position="221"/>
    </location>
</feature>
<evidence type="ECO:0000313" key="5">
    <source>
        <dbReference type="Proteomes" id="UP000758603"/>
    </source>
</evidence>
<proteinExistence type="predicted"/>
<feature type="compositionally biased region" description="Basic and acidic residues" evidence="2">
    <location>
        <begin position="42"/>
        <end position="61"/>
    </location>
</feature>
<dbReference type="PANTHER" id="PTHR30466">
    <property type="entry name" value="FLAVIN REDUCTASE"/>
    <property type="match status" value="1"/>
</dbReference>
<sequence>MKTLRIVSRAAATRAGRNHPLQHGAVSTCNRPAQVRLYSETSIDKPIEGPRDLPNPLEKESSNPSTKGPSTSTSPVDAGAIGTVTASTATSGLGATSGVNTGDTSIVPPNRQLRTFMKKFTRSHPVSSDGFRELMRHVSHPVVIVTSLSWPRHEAWTKYAPPDGSLSEAMPLQETLKDESQEPNHNVENTSTSATQVDLSSSKDVAAEELSTSQESTTPWPVPRAMTISSFSSLSLKPTPSVMFNISLPSHTYGAIASSRRFNVHVLADNHAGARLAHHFSQGQSHLKPEIDGELLKLAGKFQADMQWRKQVADMKQGKRKGGWAPVSRDAVPRIRDSGVLYTLRCIVRLSHNTDSGKSWNRGLIRIDNHSAIVVGNIEDVVYEDVDSDGHPPSENTVALSYANKQYRSTGEPLDPL</sequence>
<feature type="compositionally biased region" description="Polar residues" evidence="2">
    <location>
        <begin position="394"/>
        <end position="409"/>
    </location>
</feature>
<dbReference type="Gene3D" id="2.30.110.10">
    <property type="entry name" value="Electron Transport, Fmn-binding Protein, Chain A"/>
    <property type="match status" value="1"/>
</dbReference>
<accession>A0A9P8ZV89</accession>
<feature type="compositionally biased region" description="Polar residues" evidence="2">
    <location>
        <begin position="210"/>
        <end position="219"/>
    </location>
</feature>
<feature type="region of interest" description="Disordered" evidence="2">
    <location>
        <begin position="387"/>
        <end position="417"/>
    </location>
</feature>
<reference evidence="4" key="1">
    <citation type="journal article" date="2021" name="Nat. Commun.">
        <title>Genetic determinants of endophytism in the Arabidopsis root mycobiome.</title>
        <authorList>
            <person name="Mesny F."/>
            <person name="Miyauchi S."/>
            <person name="Thiergart T."/>
            <person name="Pickel B."/>
            <person name="Atanasova L."/>
            <person name="Karlsson M."/>
            <person name="Huettel B."/>
            <person name="Barry K.W."/>
            <person name="Haridas S."/>
            <person name="Chen C."/>
            <person name="Bauer D."/>
            <person name="Andreopoulos W."/>
            <person name="Pangilinan J."/>
            <person name="LaButti K."/>
            <person name="Riley R."/>
            <person name="Lipzen A."/>
            <person name="Clum A."/>
            <person name="Drula E."/>
            <person name="Henrissat B."/>
            <person name="Kohler A."/>
            <person name="Grigoriev I.V."/>
            <person name="Martin F.M."/>
            <person name="Hacquard S."/>
        </authorList>
    </citation>
    <scope>NUCLEOTIDE SEQUENCE</scope>
    <source>
        <strain evidence="4">MPI-SDFR-AT-0073</strain>
    </source>
</reference>
<gene>
    <name evidence="4" type="ORF">BKA67DRAFT_538193</name>
</gene>
<keyword evidence="5" id="KW-1185">Reference proteome</keyword>